<keyword evidence="2" id="KW-1185">Reference proteome</keyword>
<reference evidence="1" key="1">
    <citation type="journal article" date="2021" name="bioRxiv">
        <title>Whole Genome Assembly and Annotation of Northern Wild Rice, Zizania palustris L., Supports a Whole Genome Duplication in the Zizania Genus.</title>
        <authorList>
            <person name="Haas M."/>
            <person name="Kono T."/>
            <person name="Macchietto M."/>
            <person name="Millas R."/>
            <person name="McGilp L."/>
            <person name="Shao M."/>
            <person name="Duquette J."/>
            <person name="Hirsch C.N."/>
            <person name="Kimball J."/>
        </authorList>
    </citation>
    <scope>NUCLEOTIDE SEQUENCE</scope>
    <source>
        <tissue evidence="1">Fresh leaf tissue</tissue>
    </source>
</reference>
<sequence>MSRACVLQAAAACHRSEDEAHSTQEKKIAAAPVGSFAAAFSSVQREPALGVVPREATTSTEKPIGSPVKIVHMNQAANFFHGGTRFEASRAVALRGCAKRQAFFSRFDFARQAHGSQDHGHQKCSVRLVKAAEAPAFYLSSAAARVGPSGALFPSTRKLFIL</sequence>
<accession>A0A8J5V4Y3</accession>
<gene>
    <name evidence="1" type="ORF">GUJ93_ZPchr0009g1211</name>
</gene>
<dbReference type="EMBL" id="JAAALK010000289">
    <property type="protein sequence ID" value="KAG8051240.1"/>
    <property type="molecule type" value="Genomic_DNA"/>
</dbReference>
<evidence type="ECO:0000313" key="1">
    <source>
        <dbReference type="EMBL" id="KAG8051240.1"/>
    </source>
</evidence>
<dbReference type="Proteomes" id="UP000729402">
    <property type="component" value="Unassembled WGS sequence"/>
</dbReference>
<proteinExistence type="predicted"/>
<reference evidence="1" key="2">
    <citation type="submission" date="2021-02" db="EMBL/GenBank/DDBJ databases">
        <authorList>
            <person name="Kimball J.A."/>
            <person name="Haas M.W."/>
            <person name="Macchietto M."/>
            <person name="Kono T."/>
            <person name="Duquette J."/>
            <person name="Shao M."/>
        </authorList>
    </citation>
    <scope>NUCLEOTIDE SEQUENCE</scope>
    <source>
        <tissue evidence="1">Fresh leaf tissue</tissue>
    </source>
</reference>
<name>A0A8J5V4Y3_ZIZPA</name>
<comment type="caution">
    <text evidence="1">The sequence shown here is derived from an EMBL/GenBank/DDBJ whole genome shotgun (WGS) entry which is preliminary data.</text>
</comment>
<dbReference type="AlphaFoldDB" id="A0A8J5V4Y3"/>
<organism evidence="1 2">
    <name type="scientific">Zizania palustris</name>
    <name type="common">Northern wild rice</name>
    <dbReference type="NCBI Taxonomy" id="103762"/>
    <lineage>
        <taxon>Eukaryota</taxon>
        <taxon>Viridiplantae</taxon>
        <taxon>Streptophyta</taxon>
        <taxon>Embryophyta</taxon>
        <taxon>Tracheophyta</taxon>
        <taxon>Spermatophyta</taxon>
        <taxon>Magnoliopsida</taxon>
        <taxon>Liliopsida</taxon>
        <taxon>Poales</taxon>
        <taxon>Poaceae</taxon>
        <taxon>BOP clade</taxon>
        <taxon>Oryzoideae</taxon>
        <taxon>Oryzeae</taxon>
        <taxon>Zizaniinae</taxon>
        <taxon>Zizania</taxon>
    </lineage>
</organism>
<evidence type="ECO:0000313" key="2">
    <source>
        <dbReference type="Proteomes" id="UP000729402"/>
    </source>
</evidence>
<protein>
    <submittedName>
        <fullName evidence="1">Uncharacterized protein</fullName>
    </submittedName>
</protein>